<dbReference type="GO" id="GO:0008033">
    <property type="term" value="P:tRNA processing"/>
    <property type="evidence" value="ECO:0007669"/>
    <property type="project" value="UniProtKB-KW"/>
</dbReference>
<keyword evidence="5" id="KW-0479">Metal-binding</keyword>
<keyword evidence="7" id="KW-0460">Magnesium</keyword>
<dbReference type="SUPFAM" id="SSF81301">
    <property type="entry name" value="Nucleotidyltransferase"/>
    <property type="match status" value="1"/>
</dbReference>
<keyword evidence="6" id="KW-0547">Nucleotide-binding</keyword>
<evidence type="ECO:0000256" key="1">
    <source>
        <dbReference type="ARBA" id="ARBA00001946"/>
    </source>
</evidence>
<dbReference type="CDD" id="cd00077">
    <property type="entry name" value="HDc"/>
    <property type="match status" value="1"/>
</dbReference>
<dbReference type="InterPro" id="IPR043519">
    <property type="entry name" value="NT_sf"/>
</dbReference>
<dbReference type="Gene3D" id="3.30.460.10">
    <property type="entry name" value="Beta Polymerase, domain 2"/>
    <property type="match status" value="1"/>
</dbReference>
<evidence type="ECO:0000313" key="12">
    <source>
        <dbReference type="EMBL" id="OGE74113.1"/>
    </source>
</evidence>
<protein>
    <recommendedName>
        <fullName evidence="14">HD domain-containing protein</fullName>
    </recommendedName>
</protein>
<dbReference type="Pfam" id="PF01966">
    <property type="entry name" value="HD"/>
    <property type="match status" value="1"/>
</dbReference>
<dbReference type="GO" id="GO:0000166">
    <property type="term" value="F:nucleotide binding"/>
    <property type="evidence" value="ECO:0007669"/>
    <property type="project" value="UniProtKB-KW"/>
</dbReference>
<evidence type="ECO:0000259" key="11">
    <source>
        <dbReference type="Pfam" id="PF12627"/>
    </source>
</evidence>
<evidence type="ECO:0000259" key="9">
    <source>
        <dbReference type="Pfam" id="PF01743"/>
    </source>
</evidence>
<dbReference type="CDD" id="cd05398">
    <property type="entry name" value="NT_ClassII-CCAase"/>
    <property type="match status" value="1"/>
</dbReference>
<evidence type="ECO:0000256" key="7">
    <source>
        <dbReference type="ARBA" id="ARBA00022842"/>
    </source>
</evidence>
<sequence>MNQLPFTKLYKQGLKVAKLLTESSHLAFFVGGVVRDMLLKRESNNIDIATDATPDQIEKILKKARLPVVPIGKKYGTILTTIDSMPVEITTFRSESRYSDNRHPDQVQFIQDYLADAKRRDFTINALYYDPILKKQFDPTDGIKDLRLRLIRFVGDPKKRIDEDALRMLRAVRLAIQLGFKLEKNAFAAIKTRAKYIQDISGERIKAELDKILLSQNAEKGIRLLDEVGLLKFIFPEVSKLKNFSHKSKKYHLEGDQFDHTILAVKGVEQDDLDLKYAALFHDIGKPAVAKRMFKNGEWVIRTFGHEFESAKLFKGIAKRLRFSRLSAQKIEWTIENHRLESPFSKDMSERKKIILAFHPDFSFLIELWKVDSLANYKRLENGKVGPDYPVGWKKGKNYLKLIEQKKNLLAKLADGNLIMKYSKLKPGPQLGRKIEDIKVQIVLVKIKNENELKRYLST</sequence>
<comment type="similarity">
    <text evidence="8">Belongs to the tRNA nucleotidyltransferase/poly(A) polymerase family.</text>
</comment>
<organism evidence="12 13">
    <name type="scientific">Candidatus Doudnabacteria bacterium RIFCSPHIGHO2_01_FULL_41_86</name>
    <dbReference type="NCBI Taxonomy" id="1817821"/>
    <lineage>
        <taxon>Bacteria</taxon>
        <taxon>Candidatus Doudnaibacteriota</taxon>
    </lineage>
</organism>
<accession>A0A1F5N953</accession>
<dbReference type="InterPro" id="IPR032828">
    <property type="entry name" value="PolyA_RNA-bd"/>
</dbReference>
<dbReference type="EMBL" id="MFEH01000001">
    <property type="protein sequence ID" value="OGE74113.1"/>
    <property type="molecule type" value="Genomic_DNA"/>
</dbReference>
<evidence type="ECO:0008006" key="14">
    <source>
        <dbReference type="Google" id="ProtNLM"/>
    </source>
</evidence>
<comment type="cofactor">
    <cofactor evidence="1">
        <name>Mg(2+)</name>
        <dbReference type="ChEBI" id="CHEBI:18420"/>
    </cofactor>
</comment>
<evidence type="ECO:0000256" key="4">
    <source>
        <dbReference type="ARBA" id="ARBA00022695"/>
    </source>
</evidence>
<dbReference type="InterPro" id="IPR050264">
    <property type="entry name" value="Bact_CCA-adding_enz_type3_sf"/>
</dbReference>
<dbReference type="InterPro" id="IPR003607">
    <property type="entry name" value="HD/PDEase_dom"/>
</dbReference>
<name>A0A1F5N953_9BACT</name>
<evidence type="ECO:0000256" key="8">
    <source>
        <dbReference type="RuleBase" id="RU003953"/>
    </source>
</evidence>
<evidence type="ECO:0000256" key="2">
    <source>
        <dbReference type="ARBA" id="ARBA00022679"/>
    </source>
</evidence>
<proteinExistence type="inferred from homology"/>
<dbReference type="GO" id="GO:0046872">
    <property type="term" value="F:metal ion binding"/>
    <property type="evidence" value="ECO:0007669"/>
    <property type="project" value="UniProtKB-KW"/>
</dbReference>
<dbReference type="GO" id="GO:0000049">
    <property type="term" value="F:tRNA binding"/>
    <property type="evidence" value="ECO:0007669"/>
    <property type="project" value="TreeGrafter"/>
</dbReference>
<feature type="domain" description="tRNA nucleotidyltransferase/poly(A) polymerase RNA and SrmB- binding" evidence="11">
    <location>
        <begin position="179"/>
        <end position="239"/>
    </location>
</feature>
<dbReference type="Pfam" id="PF01743">
    <property type="entry name" value="PolyA_pol"/>
    <property type="match status" value="1"/>
</dbReference>
<dbReference type="InterPro" id="IPR006674">
    <property type="entry name" value="HD_domain"/>
</dbReference>
<dbReference type="PANTHER" id="PTHR46173:SF1">
    <property type="entry name" value="CCA TRNA NUCLEOTIDYLTRANSFERASE 1, MITOCHONDRIAL"/>
    <property type="match status" value="1"/>
</dbReference>
<dbReference type="InterPro" id="IPR002646">
    <property type="entry name" value="PolA_pol_head_dom"/>
</dbReference>
<dbReference type="STRING" id="1817821.A2717_00990"/>
<feature type="domain" description="HD" evidence="10">
    <location>
        <begin position="269"/>
        <end position="354"/>
    </location>
</feature>
<keyword evidence="3" id="KW-0819">tRNA processing</keyword>
<comment type="caution">
    <text evidence="12">The sequence shown here is derived from an EMBL/GenBank/DDBJ whole genome shotgun (WGS) entry which is preliminary data.</text>
</comment>
<evidence type="ECO:0000256" key="5">
    <source>
        <dbReference type="ARBA" id="ARBA00022723"/>
    </source>
</evidence>
<dbReference type="Gene3D" id="1.10.3090.10">
    <property type="entry name" value="cca-adding enzyme, domain 2"/>
    <property type="match status" value="1"/>
</dbReference>
<gene>
    <name evidence="12" type="ORF">A2717_00990</name>
</gene>
<dbReference type="Pfam" id="PF12627">
    <property type="entry name" value="PolyA_pol_RNAbd"/>
    <property type="match status" value="1"/>
</dbReference>
<dbReference type="Proteomes" id="UP000177610">
    <property type="component" value="Unassembled WGS sequence"/>
</dbReference>
<dbReference type="GO" id="GO:0016779">
    <property type="term" value="F:nucleotidyltransferase activity"/>
    <property type="evidence" value="ECO:0007669"/>
    <property type="project" value="UniProtKB-KW"/>
</dbReference>
<dbReference type="SUPFAM" id="SSF81891">
    <property type="entry name" value="Poly A polymerase C-terminal region-like"/>
    <property type="match status" value="1"/>
</dbReference>
<keyword evidence="4" id="KW-0548">Nucleotidyltransferase</keyword>
<keyword evidence="8" id="KW-0694">RNA-binding</keyword>
<evidence type="ECO:0000256" key="6">
    <source>
        <dbReference type="ARBA" id="ARBA00022741"/>
    </source>
</evidence>
<evidence type="ECO:0000256" key="3">
    <source>
        <dbReference type="ARBA" id="ARBA00022694"/>
    </source>
</evidence>
<dbReference type="Gene3D" id="1.10.246.80">
    <property type="match status" value="1"/>
</dbReference>
<dbReference type="PANTHER" id="PTHR46173">
    <property type="entry name" value="CCA TRNA NUCLEOTIDYLTRANSFERASE 1, MITOCHONDRIAL"/>
    <property type="match status" value="1"/>
</dbReference>
<dbReference type="AlphaFoldDB" id="A0A1F5N953"/>
<evidence type="ECO:0000313" key="13">
    <source>
        <dbReference type="Proteomes" id="UP000177610"/>
    </source>
</evidence>
<reference evidence="12 13" key="1">
    <citation type="journal article" date="2016" name="Nat. Commun.">
        <title>Thousands of microbial genomes shed light on interconnected biogeochemical processes in an aquifer system.</title>
        <authorList>
            <person name="Anantharaman K."/>
            <person name="Brown C.T."/>
            <person name="Hug L.A."/>
            <person name="Sharon I."/>
            <person name="Castelle C.J."/>
            <person name="Probst A.J."/>
            <person name="Thomas B.C."/>
            <person name="Singh A."/>
            <person name="Wilkins M.J."/>
            <person name="Karaoz U."/>
            <person name="Brodie E.L."/>
            <person name="Williams K.H."/>
            <person name="Hubbard S.S."/>
            <person name="Banfield J.F."/>
        </authorList>
    </citation>
    <scope>NUCLEOTIDE SEQUENCE [LARGE SCALE GENOMIC DNA]</scope>
</reference>
<feature type="domain" description="Poly A polymerase head" evidence="9">
    <location>
        <begin position="27"/>
        <end position="152"/>
    </location>
</feature>
<keyword evidence="2 8" id="KW-0808">Transferase</keyword>
<evidence type="ECO:0000259" key="10">
    <source>
        <dbReference type="Pfam" id="PF01966"/>
    </source>
</evidence>